<dbReference type="InterPro" id="IPR006600">
    <property type="entry name" value="HTH_CenpB_DNA-bd_dom"/>
</dbReference>
<dbReference type="InterPro" id="IPR050863">
    <property type="entry name" value="CenT-Element_Derived"/>
</dbReference>
<reference evidence="8" key="1">
    <citation type="submission" date="2015-12" db="EMBL/GenBank/DDBJ databases">
        <title>De novo transcriptome assembly of four potential Pierce s Disease insect vectors from Arizona vineyards.</title>
        <authorList>
            <person name="Tassone E.E."/>
        </authorList>
    </citation>
    <scope>NUCLEOTIDE SEQUENCE</scope>
</reference>
<proteinExistence type="predicted"/>
<dbReference type="SUPFAM" id="SSF46689">
    <property type="entry name" value="Homeodomain-like"/>
    <property type="match status" value="2"/>
</dbReference>
<dbReference type="PANTHER" id="PTHR19303">
    <property type="entry name" value="TRANSPOSON"/>
    <property type="match status" value="1"/>
</dbReference>
<keyword evidence="5" id="KW-0472">Membrane</keyword>
<keyword evidence="5" id="KW-1133">Transmembrane helix</keyword>
<evidence type="ECO:0000313" key="8">
    <source>
        <dbReference type="EMBL" id="JAS06004.1"/>
    </source>
</evidence>
<name>A0A1B6BY84_9HEMI</name>
<accession>A0A1B6BY84</accession>
<evidence type="ECO:0000259" key="7">
    <source>
        <dbReference type="PROSITE" id="PS51253"/>
    </source>
</evidence>
<dbReference type="PROSITE" id="PS51253">
    <property type="entry name" value="HTH_CENPB"/>
    <property type="match status" value="1"/>
</dbReference>
<keyword evidence="2 4" id="KW-0238">DNA-binding</keyword>
<evidence type="ECO:0000256" key="4">
    <source>
        <dbReference type="PROSITE-ProRule" id="PRU00320"/>
    </source>
</evidence>
<evidence type="ECO:0000256" key="1">
    <source>
        <dbReference type="ARBA" id="ARBA00004123"/>
    </source>
</evidence>
<dbReference type="GO" id="GO:0003677">
    <property type="term" value="F:DNA binding"/>
    <property type="evidence" value="ECO:0007669"/>
    <property type="project" value="UniProtKB-UniRule"/>
</dbReference>
<keyword evidence="3 4" id="KW-0539">Nucleus</keyword>
<dbReference type="Pfam" id="PF04218">
    <property type="entry name" value="CENP-B_N"/>
    <property type="match status" value="1"/>
</dbReference>
<dbReference type="GO" id="GO:0005634">
    <property type="term" value="C:nucleus"/>
    <property type="evidence" value="ECO:0007669"/>
    <property type="project" value="UniProtKB-SubCell"/>
</dbReference>
<feature type="domain" description="HTH psq-type" evidence="6">
    <location>
        <begin position="42"/>
        <end position="93"/>
    </location>
</feature>
<evidence type="ECO:0000256" key="5">
    <source>
        <dbReference type="SAM" id="Phobius"/>
    </source>
</evidence>
<dbReference type="Gene3D" id="1.10.10.60">
    <property type="entry name" value="Homeodomain-like"/>
    <property type="match status" value="1"/>
</dbReference>
<dbReference type="PROSITE" id="PS50960">
    <property type="entry name" value="HTH_PSQ"/>
    <property type="match status" value="1"/>
</dbReference>
<dbReference type="Pfam" id="PF03221">
    <property type="entry name" value="HTH_Tnp_Tc5"/>
    <property type="match status" value="1"/>
</dbReference>
<feature type="domain" description="HTH CENPB-type" evidence="7">
    <location>
        <begin position="108"/>
        <end position="180"/>
    </location>
</feature>
<dbReference type="InterPro" id="IPR009057">
    <property type="entry name" value="Homeodomain-like_sf"/>
</dbReference>
<dbReference type="InterPro" id="IPR036388">
    <property type="entry name" value="WH-like_DNA-bd_sf"/>
</dbReference>
<protein>
    <recommendedName>
        <fullName evidence="9">HTH CENPB-type domain-containing protein</fullName>
    </recommendedName>
</protein>
<keyword evidence="5" id="KW-0812">Transmembrane</keyword>
<feature type="DNA-binding region" description="H-T-H motif" evidence="4">
    <location>
        <begin position="69"/>
        <end position="89"/>
    </location>
</feature>
<organism evidence="8">
    <name type="scientific">Clastoptera arizonana</name>
    <name type="common">Arizona spittle bug</name>
    <dbReference type="NCBI Taxonomy" id="38151"/>
    <lineage>
        <taxon>Eukaryota</taxon>
        <taxon>Metazoa</taxon>
        <taxon>Ecdysozoa</taxon>
        <taxon>Arthropoda</taxon>
        <taxon>Hexapoda</taxon>
        <taxon>Insecta</taxon>
        <taxon>Pterygota</taxon>
        <taxon>Neoptera</taxon>
        <taxon>Paraneoptera</taxon>
        <taxon>Hemiptera</taxon>
        <taxon>Auchenorrhyncha</taxon>
        <taxon>Cercopoidea</taxon>
        <taxon>Clastopteridae</taxon>
        <taxon>Clastoptera</taxon>
    </lineage>
</organism>
<dbReference type="PANTHER" id="PTHR19303:SF16">
    <property type="entry name" value="JERKY PROTEIN HOMOLOG-LIKE"/>
    <property type="match status" value="1"/>
</dbReference>
<dbReference type="Gene3D" id="1.10.10.10">
    <property type="entry name" value="Winged helix-like DNA-binding domain superfamily/Winged helix DNA-binding domain"/>
    <property type="match status" value="1"/>
</dbReference>
<dbReference type="EMBL" id="GEDC01031294">
    <property type="protein sequence ID" value="JAS06004.1"/>
    <property type="molecule type" value="Transcribed_RNA"/>
</dbReference>
<feature type="transmembrane region" description="Helical" evidence="5">
    <location>
        <begin position="20"/>
        <end position="41"/>
    </location>
</feature>
<evidence type="ECO:0000256" key="3">
    <source>
        <dbReference type="ARBA" id="ARBA00023242"/>
    </source>
</evidence>
<evidence type="ECO:0008006" key="9">
    <source>
        <dbReference type="Google" id="ProtNLM"/>
    </source>
</evidence>
<gene>
    <name evidence="8" type="ORF">g.42269</name>
</gene>
<comment type="subcellular location">
    <subcellularLocation>
        <location evidence="1 4">Nucleus</location>
    </subcellularLocation>
</comment>
<evidence type="ECO:0000259" key="6">
    <source>
        <dbReference type="PROSITE" id="PS50960"/>
    </source>
</evidence>
<dbReference type="SMART" id="SM00674">
    <property type="entry name" value="CENPB"/>
    <property type="match status" value="1"/>
</dbReference>
<evidence type="ECO:0000256" key="2">
    <source>
        <dbReference type="ARBA" id="ARBA00023125"/>
    </source>
</evidence>
<dbReference type="AlphaFoldDB" id="A0A1B6BY84"/>
<sequence length="216" mass="24827">MYDENFSENDNSSESLSALFFHSIAILSVVFRTLWCVHVFIMSAKRKHITLSLSEKLAVLQRLDKGESLQKIAKELNVGVTTIKDWRKNRKDIESHTMTIDGENALKNRKTLKKPKLELLDSALWMWFSQERRKGTPISGPIIKEKAIILHKKLEVGSEFKASEGWIDRWKTRHGIRFISICGEKLSADAEAANEFSVKFQEIVKENELLPCQVKP</sequence>
<dbReference type="InterPro" id="IPR007889">
    <property type="entry name" value="HTH_Psq"/>
</dbReference>